<gene>
    <name evidence="1" type="ORF">Fmac_027999</name>
</gene>
<evidence type="ECO:0000313" key="2">
    <source>
        <dbReference type="Proteomes" id="UP001603857"/>
    </source>
</evidence>
<reference evidence="1 2" key="1">
    <citation type="submission" date="2024-08" db="EMBL/GenBank/DDBJ databases">
        <title>Insights into the chromosomal genome structure of Flemingia macrophylla.</title>
        <authorList>
            <person name="Ding Y."/>
            <person name="Zhao Y."/>
            <person name="Bi W."/>
            <person name="Wu M."/>
            <person name="Zhao G."/>
            <person name="Gong Y."/>
            <person name="Li W."/>
            <person name="Zhang P."/>
        </authorList>
    </citation>
    <scope>NUCLEOTIDE SEQUENCE [LARGE SCALE GENOMIC DNA]</scope>
    <source>
        <strain evidence="1">DYQJB</strain>
        <tissue evidence="1">Leaf</tissue>
    </source>
</reference>
<comment type="caution">
    <text evidence="1">The sequence shown here is derived from an EMBL/GenBank/DDBJ whole genome shotgun (WGS) entry which is preliminary data.</text>
</comment>
<name>A0ABD1LJB7_9FABA</name>
<organism evidence="1 2">
    <name type="scientific">Flemingia macrophylla</name>
    <dbReference type="NCBI Taxonomy" id="520843"/>
    <lineage>
        <taxon>Eukaryota</taxon>
        <taxon>Viridiplantae</taxon>
        <taxon>Streptophyta</taxon>
        <taxon>Embryophyta</taxon>
        <taxon>Tracheophyta</taxon>
        <taxon>Spermatophyta</taxon>
        <taxon>Magnoliopsida</taxon>
        <taxon>eudicotyledons</taxon>
        <taxon>Gunneridae</taxon>
        <taxon>Pentapetalae</taxon>
        <taxon>rosids</taxon>
        <taxon>fabids</taxon>
        <taxon>Fabales</taxon>
        <taxon>Fabaceae</taxon>
        <taxon>Papilionoideae</taxon>
        <taxon>50 kb inversion clade</taxon>
        <taxon>NPAAA clade</taxon>
        <taxon>indigoferoid/millettioid clade</taxon>
        <taxon>Phaseoleae</taxon>
        <taxon>Flemingia</taxon>
    </lineage>
</organism>
<evidence type="ECO:0000313" key="1">
    <source>
        <dbReference type="EMBL" id="KAL2323620.1"/>
    </source>
</evidence>
<proteinExistence type="predicted"/>
<keyword evidence="2" id="KW-1185">Reference proteome</keyword>
<dbReference type="AlphaFoldDB" id="A0ABD1LJB7"/>
<protein>
    <submittedName>
        <fullName evidence="1">Uncharacterized protein</fullName>
    </submittedName>
</protein>
<dbReference type="Proteomes" id="UP001603857">
    <property type="component" value="Unassembled WGS sequence"/>
</dbReference>
<dbReference type="EMBL" id="JBGMDY010000009">
    <property type="protein sequence ID" value="KAL2323620.1"/>
    <property type="molecule type" value="Genomic_DNA"/>
</dbReference>
<sequence>MFLQRTRFNETIVPHTIGINDSVAQWIRRWSTEPEILGSIPSGVGLLFN</sequence>
<accession>A0ABD1LJB7</accession>